<comment type="cofactor">
    <cofactor evidence="8">
        <name>tungstopterin</name>
        <dbReference type="ChEBI" id="CHEBI:30402"/>
    </cofactor>
</comment>
<dbReference type="Gene3D" id="1.10.569.10">
    <property type="entry name" value="Aldehyde Ferredoxin Oxidoreductase Protein, subunit A, domain 2"/>
    <property type="match status" value="1"/>
</dbReference>
<dbReference type="GO" id="GO:0046872">
    <property type="term" value="F:metal ion binding"/>
    <property type="evidence" value="ECO:0007669"/>
    <property type="project" value="UniProtKB-KW"/>
</dbReference>
<dbReference type="Pfam" id="PF02730">
    <property type="entry name" value="AFOR_N"/>
    <property type="match status" value="1"/>
</dbReference>
<keyword evidence="5" id="KW-0560">Oxidoreductase</keyword>
<dbReference type="InterPro" id="IPR013983">
    <property type="entry name" value="Ald_Fedxn_OxRdtase_N"/>
</dbReference>
<comment type="caution">
    <text evidence="10">The sequence shown here is derived from an EMBL/GenBank/DDBJ whole genome shotgun (WGS) entry which is preliminary data.</text>
</comment>
<evidence type="ECO:0000256" key="7">
    <source>
        <dbReference type="ARBA" id="ARBA00023014"/>
    </source>
</evidence>
<evidence type="ECO:0000256" key="6">
    <source>
        <dbReference type="ARBA" id="ARBA00023004"/>
    </source>
</evidence>
<reference evidence="10 11" key="1">
    <citation type="journal article" date="2017" name="ISME J.">
        <title>Energy and carbon metabolisms in a deep terrestrial subsurface fluid microbial community.</title>
        <authorList>
            <person name="Momper L."/>
            <person name="Jungbluth S.P."/>
            <person name="Lee M.D."/>
            <person name="Amend J.P."/>
        </authorList>
    </citation>
    <scope>NUCLEOTIDE SEQUENCE [LARGE SCALE GENOMIC DNA]</scope>
    <source>
        <strain evidence="10">SURF_17</strain>
    </source>
</reference>
<dbReference type="AlphaFoldDB" id="A0A419F6U5"/>
<evidence type="ECO:0000256" key="1">
    <source>
        <dbReference type="ARBA" id="ARBA00001966"/>
    </source>
</evidence>
<name>A0A419F6U5_9BACT</name>
<feature type="domain" description="Aldehyde ferredoxin oxidoreductase N-terminal" evidence="9">
    <location>
        <begin position="5"/>
        <end position="208"/>
    </location>
</feature>
<evidence type="ECO:0000256" key="5">
    <source>
        <dbReference type="ARBA" id="ARBA00023002"/>
    </source>
</evidence>
<evidence type="ECO:0000256" key="4">
    <source>
        <dbReference type="ARBA" id="ARBA00022723"/>
    </source>
</evidence>
<dbReference type="Gene3D" id="1.10.599.10">
    <property type="entry name" value="Aldehyde Ferredoxin Oxidoreductase Protein, subunit A, domain 3"/>
    <property type="match status" value="1"/>
</dbReference>
<sequence length="624" mass="68143">MPESFSGIMLRIDLTSSRIERQEFDEMFYRMYMGGSAIGTYFLLKETSPDTDALGEGNVLTIACSIVTGAPVSGVSRFCVAAISPETGAVGDTQAGGSFGPMLKSAGFDAIVITGRAKKPSYILVDDDSIQIRDATELTGKTVLAVHDILAEEYGKKNVSILQCGPAGERLVRFACLMADLNDVAGRTGMGAVFGSKNLRAVVVRTSRRTNVADAEEIKQLARVASENLSGMEFPNLLARHGTPGVLGFQTRAGNLSTHNYSRSFHEDYQRLDGAEFEPKIGSGKTTCFACVVGCRKKVKCQEPYEVTDRLGGPEFETLGLLGANLDITDPVAVSKANELCNNYGIDTITMGALAAYLFECAEKGLISDEQIAEGRVVRFGDADALLWLIEQVANRRGIGELLAEGFEPAMKTLGPATAPFAINVKNHGLPAHMAQVKPSQALMYAVCPIGADHMSSEHDWLLASDSEAAKGLGILGRGRADICDLDKVRMTVYSQYYYSLLDALCLCMFCWGPGSLFDYHCLERLIRCTTGWECTFWELMKVGQRRVNMMRQLNAKRGFSRKEDMLPARLFEPLPDGPAKGRCVNKNDFLKMLDQYYALMGWDPRSGNPTEGVLLELGLDWTI</sequence>
<dbReference type="InterPro" id="IPR013985">
    <property type="entry name" value="Ald_Fedxn_OxRdtase_dom3"/>
</dbReference>
<dbReference type="GO" id="GO:0016625">
    <property type="term" value="F:oxidoreductase activity, acting on the aldehyde or oxo group of donors, iron-sulfur protein as acceptor"/>
    <property type="evidence" value="ECO:0007669"/>
    <property type="project" value="InterPro"/>
</dbReference>
<dbReference type="Gene3D" id="3.60.9.10">
    <property type="entry name" value="Aldehyde ferredoxin oxidoreductase, N-terminal domain"/>
    <property type="match status" value="1"/>
</dbReference>
<keyword evidence="7" id="KW-0411">Iron-sulfur</keyword>
<dbReference type="InterPro" id="IPR001203">
    <property type="entry name" value="OxRdtase_Ald_Fedxn_C"/>
</dbReference>
<keyword evidence="3" id="KW-0004">4Fe-4S</keyword>
<dbReference type="Pfam" id="PF01314">
    <property type="entry name" value="AFOR_C"/>
    <property type="match status" value="1"/>
</dbReference>
<evidence type="ECO:0000256" key="2">
    <source>
        <dbReference type="ARBA" id="ARBA00011032"/>
    </source>
</evidence>
<evidence type="ECO:0000256" key="3">
    <source>
        <dbReference type="ARBA" id="ARBA00022485"/>
    </source>
</evidence>
<dbReference type="Proteomes" id="UP000285961">
    <property type="component" value="Unassembled WGS sequence"/>
</dbReference>
<gene>
    <name evidence="10" type="ORF">C4532_03060</name>
</gene>
<comment type="similarity">
    <text evidence="2">Belongs to the AOR/FOR family.</text>
</comment>
<evidence type="ECO:0000313" key="11">
    <source>
        <dbReference type="Proteomes" id="UP000285961"/>
    </source>
</evidence>
<keyword evidence="4" id="KW-0479">Metal-binding</keyword>
<dbReference type="InterPro" id="IPR036021">
    <property type="entry name" value="Tungsten_al_ferr_oxy-like_C"/>
</dbReference>
<dbReference type="PANTHER" id="PTHR30038:SF7">
    <property type="entry name" value="TUNGSTEN-CONTAINING GLYCERALDEHYDE-3-PHOSPHATE:FERREDOXIN OXIDOREDUCTASE"/>
    <property type="match status" value="1"/>
</dbReference>
<protein>
    <submittedName>
        <fullName evidence="10">Aldehyde:ferredoxin oxidoreductase</fullName>
    </submittedName>
</protein>
<dbReference type="SUPFAM" id="SSF56228">
    <property type="entry name" value="Aldehyde ferredoxin oxidoreductase, N-terminal domain"/>
    <property type="match status" value="1"/>
</dbReference>
<evidence type="ECO:0000256" key="8">
    <source>
        <dbReference type="ARBA" id="ARBA00049934"/>
    </source>
</evidence>
<dbReference type="GO" id="GO:0051539">
    <property type="term" value="F:4 iron, 4 sulfur cluster binding"/>
    <property type="evidence" value="ECO:0007669"/>
    <property type="project" value="UniProtKB-KW"/>
</dbReference>
<proteinExistence type="inferred from homology"/>
<dbReference type="EMBL" id="QZKI01000019">
    <property type="protein sequence ID" value="RJP74136.1"/>
    <property type="molecule type" value="Genomic_DNA"/>
</dbReference>
<dbReference type="InterPro" id="IPR036503">
    <property type="entry name" value="Ald_Fedxn_OxRdtase_N_sf"/>
</dbReference>
<dbReference type="InterPro" id="IPR051919">
    <property type="entry name" value="W-dependent_AOR"/>
</dbReference>
<dbReference type="GO" id="GO:0009055">
    <property type="term" value="F:electron transfer activity"/>
    <property type="evidence" value="ECO:0007669"/>
    <property type="project" value="InterPro"/>
</dbReference>
<dbReference type="InterPro" id="IPR013984">
    <property type="entry name" value="Ald_Fedxn_OxRdtase_dom2"/>
</dbReference>
<dbReference type="PANTHER" id="PTHR30038">
    <property type="entry name" value="ALDEHYDE FERREDOXIN OXIDOREDUCTASE"/>
    <property type="match status" value="1"/>
</dbReference>
<evidence type="ECO:0000259" key="9">
    <source>
        <dbReference type="SMART" id="SM00790"/>
    </source>
</evidence>
<keyword evidence="6" id="KW-0408">Iron</keyword>
<comment type="cofactor">
    <cofactor evidence="1">
        <name>[4Fe-4S] cluster</name>
        <dbReference type="ChEBI" id="CHEBI:49883"/>
    </cofactor>
</comment>
<organism evidence="10 11">
    <name type="scientific">Candidatus Abyssobacteria bacterium SURF_17</name>
    <dbReference type="NCBI Taxonomy" id="2093361"/>
    <lineage>
        <taxon>Bacteria</taxon>
        <taxon>Pseudomonadati</taxon>
        <taxon>Candidatus Hydrogenedentota</taxon>
        <taxon>Candidatus Abyssobacteria</taxon>
    </lineage>
</organism>
<dbReference type="SUPFAM" id="SSF48310">
    <property type="entry name" value="Aldehyde ferredoxin oxidoreductase, C-terminal domains"/>
    <property type="match status" value="1"/>
</dbReference>
<evidence type="ECO:0000313" key="10">
    <source>
        <dbReference type="EMBL" id="RJP74136.1"/>
    </source>
</evidence>
<accession>A0A419F6U5</accession>
<dbReference type="SMART" id="SM00790">
    <property type="entry name" value="AFOR_N"/>
    <property type="match status" value="1"/>
</dbReference>